<evidence type="ECO:0000313" key="2">
    <source>
        <dbReference type="EMBL" id="SPC87495.1"/>
    </source>
</evidence>
<sequence>MCLKKILGIISSIPAPLETPEIHDLEVKGSGNNRGVGIDLNLRLGPFLGDTQEQESESLAENGNLSACSFVGKVSETDSVAESTRVVHADTRVVHADRVVAVEKSSEGECDPKEKALEELVAEKALEVSEITNQQRVESCELIDEETKLEEDEEEVKTVAFENNKSSDCDCLGLLVEAAKLISGDFGDNESDSGKKKLSGELETQQDRVVEKRKSSKRKKKNSESVSMVDWLEELEDTSPVVRSKRGRSQVLPTRYRDSVLDPWKPLPRPQKPSTATAVSKKRRN</sequence>
<protein>
    <submittedName>
        <fullName evidence="2">Uncharacterized protein</fullName>
    </submittedName>
</protein>
<gene>
    <name evidence="2" type="ORF">FSB_LOCUS15377</name>
</gene>
<feature type="compositionally biased region" description="Basic and acidic residues" evidence="1">
    <location>
        <begin position="192"/>
        <end position="213"/>
    </location>
</feature>
<proteinExistence type="predicted"/>
<accession>A0A2N9FK50</accession>
<organism evidence="2">
    <name type="scientific">Fagus sylvatica</name>
    <name type="common">Beechnut</name>
    <dbReference type="NCBI Taxonomy" id="28930"/>
    <lineage>
        <taxon>Eukaryota</taxon>
        <taxon>Viridiplantae</taxon>
        <taxon>Streptophyta</taxon>
        <taxon>Embryophyta</taxon>
        <taxon>Tracheophyta</taxon>
        <taxon>Spermatophyta</taxon>
        <taxon>Magnoliopsida</taxon>
        <taxon>eudicotyledons</taxon>
        <taxon>Gunneridae</taxon>
        <taxon>Pentapetalae</taxon>
        <taxon>rosids</taxon>
        <taxon>fabids</taxon>
        <taxon>Fagales</taxon>
        <taxon>Fagaceae</taxon>
        <taxon>Fagus</taxon>
    </lineage>
</organism>
<feature type="region of interest" description="Disordered" evidence="1">
    <location>
        <begin position="185"/>
        <end position="285"/>
    </location>
</feature>
<evidence type="ECO:0000256" key="1">
    <source>
        <dbReference type="SAM" id="MobiDB-lite"/>
    </source>
</evidence>
<reference evidence="2" key="1">
    <citation type="submission" date="2018-02" db="EMBL/GenBank/DDBJ databases">
        <authorList>
            <person name="Cohen D.B."/>
            <person name="Kent A.D."/>
        </authorList>
    </citation>
    <scope>NUCLEOTIDE SEQUENCE</scope>
</reference>
<name>A0A2N9FK50_FAGSY</name>
<dbReference type="AlphaFoldDB" id="A0A2N9FK50"/>
<dbReference type="EMBL" id="OIVN01000924">
    <property type="protein sequence ID" value="SPC87495.1"/>
    <property type="molecule type" value="Genomic_DNA"/>
</dbReference>